<evidence type="ECO:0000313" key="2">
    <source>
        <dbReference type="Proteomes" id="UP000270094"/>
    </source>
</evidence>
<protein>
    <submittedName>
        <fullName evidence="1">Uncharacterized protein</fullName>
    </submittedName>
</protein>
<name>A0A3P7J8F5_STRVU</name>
<keyword evidence="2" id="KW-1185">Reference proteome</keyword>
<proteinExistence type="predicted"/>
<evidence type="ECO:0000313" key="1">
    <source>
        <dbReference type="EMBL" id="VDM79576.1"/>
    </source>
</evidence>
<gene>
    <name evidence="1" type="ORF">SVUK_LOCUS14574</name>
</gene>
<dbReference type="EMBL" id="UYYB01105622">
    <property type="protein sequence ID" value="VDM79576.1"/>
    <property type="molecule type" value="Genomic_DNA"/>
</dbReference>
<accession>A0A3P7J8F5</accession>
<organism evidence="1 2">
    <name type="scientific">Strongylus vulgaris</name>
    <name type="common">Blood worm</name>
    <dbReference type="NCBI Taxonomy" id="40348"/>
    <lineage>
        <taxon>Eukaryota</taxon>
        <taxon>Metazoa</taxon>
        <taxon>Ecdysozoa</taxon>
        <taxon>Nematoda</taxon>
        <taxon>Chromadorea</taxon>
        <taxon>Rhabditida</taxon>
        <taxon>Rhabditina</taxon>
        <taxon>Rhabditomorpha</taxon>
        <taxon>Strongyloidea</taxon>
        <taxon>Strongylidae</taxon>
        <taxon>Strongylus</taxon>
    </lineage>
</organism>
<dbReference type="AlphaFoldDB" id="A0A3P7J8F5"/>
<dbReference type="Proteomes" id="UP000270094">
    <property type="component" value="Unassembled WGS sequence"/>
</dbReference>
<reference evidence="1 2" key="1">
    <citation type="submission" date="2018-11" db="EMBL/GenBank/DDBJ databases">
        <authorList>
            <consortium name="Pathogen Informatics"/>
        </authorList>
    </citation>
    <scope>NUCLEOTIDE SEQUENCE [LARGE SCALE GENOMIC DNA]</scope>
</reference>
<sequence>MCCSPSGLGLCDTCLMVLPCWPGEHTPPVPTLDFRRMCCSPSGLVLCGTCLMVLPRWPGEHTPPVQTV</sequence>